<dbReference type="EC" id="3.1.1.3" evidence="8"/>
<evidence type="ECO:0000313" key="10">
    <source>
        <dbReference type="Proteomes" id="UP000215914"/>
    </source>
</evidence>
<evidence type="ECO:0000256" key="6">
    <source>
        <dbReference type="ARBA" id="ARBA00022963"/>
    </source>
</evidence>
<keyword evidence="7" id="KW-0443">Lipid metabolism</keyword>
<dbReference type="OMA" id="IHHNSTV"/>
<evidence type="ECO:0000256" key="5">
    <source>
        <dbReference type="ARBA" id="ARBA00022801"/>
    </source>
</evidence>
<keyword evidence="5 9" id="KW-0378">Hydrolase</keyword>
<reference evidence="8" key="3">
    <citation type="submission" date="2020-06" db="EMBL/GenBank/DDBJ databases">
        <title>Helianthus annuus Genome sequencing and assembly Release 2.</title>
        <authorList>
            <person name="Gouzy J."/>
            <person name="Langlade N."/>
            <person name="Munos S."/>
        </authorList>
    </citation>
    <scope>NUCLEOTIDE SEQUENCE</scope>
    <source>
        <tissue evidence="8">Leaves</tissue>
    </source>
</reference>
<evidence type="ECO:0000256" key="4">
    <source>
        <dbReference type="ARBA" id="ARBA00022729"/>
    </source>
</evidence>
<dbReference type="GO" id="GO:0005576">
    <property type="term" value="C:extracellular region"/>
    <property type="evidence" value="ECO:0007669"/>
    <property type="project" value="UniProtKB-SubCell"/>
</dbReference>
<evidence type="ECO:0000313" key="9">
    <source>
        <dbReference type="EMBL" id="OTF96200.1"/>
    </source>
</evidence>
<dbReference type="GO" id="GO:0004806">
    <property type="term" value="F:triacylglycerol lipase activity"/>
    <property type="evidence" value="ECO:0007669"/>
    <property type="project" value="UniProtKB-EC"/>
</dbReference>
<keyword evidence="4" id="KW-0732">Signal</keyword>
<gene>
    <name evidence="9" type="ORF">HannXRQ_Chr15g0491461</name>
    <name evidence="8" type="ORF">HanXRQr2_Chr15g0714471</name>
</gene>
<reference evidence="8 10" key="1">
    <citation type="journal article" date="2017" name="Nature">
        <title>The sunflower genome provides insights into oil metabolism, flowering and Asterid evolution.</title>
        <authorList>
            <person name="Badouin H."/>
            <person name="Gouzy J."/>
            <person name="Grassa C.J."/>
            <person name="Murat F."/>
            <person name="Staton S.E."/>
            <person name="Cottret L."/>
            <person name="Lelandais-Briere C."/>
            <person name="Owens G.L."/>
            <person name="Carrere S."/>
            <person name="Mayjonade B."/>
            <person name="Legrand L."/>
            <person name="Gill N."/>
            <person name="Kane N.C."/>
            <person name="Bowers J.E."/>
            <person name="Hubner S."/>
            <person name="Bellec A."/>
            <person name="Berard A."/>
            <person name="Berges H."/>
            <person name="Blanchet N."/>
            <person name="Boniface M.C."/>
            <person name="Brunel D."/>
            <person name="Catrice O."/>
            <person name="Chaidir N."/>
            <person name="Claudel C."/>
            <person name="Donnadieu C."/>
            <person name="Faraut T."/>
            <person name="Fievet G."/>
            <person name="Helmstetter N."/>
            <person name="King M."/>
            <person name="Knapp S.J."/>
            <person name="Lai Z."/>
            <person name="Le Paslier M.C."/>
            <person name="Lippi Y."/>
            <person name="Lorenzon L."/>
            <person name="Mandel J.R."/>
            <person name="Marage G."/>
            <person name="Marchand G."/>
            <person name="Marquand E."/>
            <person name="Bret-Mestries E."/>
            <person name="Morien E."/>
            <person name="Nambeesan S."/>
            <person name="Nguyen T."/>
            <person name="Pegot-Espagnet P."/>
            <person name="Pouilly N."/>
            <person name="Raftis F."/>
            <person name="Sallet E."/>
            <person name="Schiex T."/>
            <person name="Thomas J."/>
            <person name="Vandecasteele C."/>
            <person name="Vares D."/>
            <person name="Vear F."/>
            <person name="Vautrin S."/>
            <person name="Crespi M."/>
            <person name="Mangin B."/>
            <person name="Burke J.M."/>
            <person name="Salse J."/>
            <person name="Munos S."/>
            <person name="Vincourt P."/>
            <person name="Rieseberg L.H."/>
            <person name="Langlade N.B."/>
        </authorList>
    </citation>
    <scope>NUCLEOTIDE SEQUENCE [LARGE SCALE GENOMIC DNA]</scope>
    <source>
        <strain evidence="10">cv. SF193</strain>
        <tissue evidence="8">Leaves</tissue>
    </source>
</reference>
<sequence>MIHHNSTVSHISRIQKNTTFLKECIYVINIGMNDYIYNYFATSPDYRYDSSELYLLEEYTDVLMVQYYRQLKVLYNLGGREVALFGLDQLGCTPLIVKRWPPKGRACKQLLSDVVYVFNNKLKTLVEGLNKDKPDARFTFINTTSILQKKEGKQ</sequence>
<dbReference type="AlphaFoldDB" id="A0A251SFJ3"/>
<dbReference type="GO" id="GO:0016042">
    <property type="term" value="P:lipid catabolic process"/>
    <property type="evidence" value="ECO:0007669"/>
    <property type="project" value="UniProtKB-KW"/>
</dbReference>
<evidence type="ECO:0000256" key="3">
    <source>
        <dbReference type="ARBA" id="ARBA00022525"/>
    </source>
</evidence>
<dbReference type="EMBL" id="MNCJ02000330">
    <property type="protein sequence ID" value="KAF5766361.1"/>
    <property type="molecule type" value="Genomic_DNA"/>
</dbReference>
<dbReference type="Gene3D" id="3.40.50.1110">
    <property type="entry name" value="SGNH hydrolase"/>
    <property type="match status" value="1"/>
</dbReference>
<name>A0A251SFJ3_HELAN</name>
<dbReference type="InParanoid" id="A0A251SFJ3"/>
<dbReference type="InterPro" id="IPR001087">
    <property type="entry name" value="GDSL"/>
</dbReference>
<dbReference type="PANTHER" id="PTHR45650">
    <property type="entry name" value="GDSL-LIKE LIPASE/ACYLHYDROLASE-RELATED"/>
    <property type="match status" value="1"/>
</dbReference>
<dbReference type="InterPro" id="IPR051238">
    <property type="entry name" value="GDSL_esterase/lipase"/>
</dbReference>
<dbReference type="Proteomes" id="UP000215914">
    <property type="component" value="Chromosome 15"/>
</dbReference>
<dbReference type="Gramene" id="mRNA:HanXRQr2_Chr15g0714471">
    <property type="protein sequence ID" value="mRNA:HanXRQr2_Chr15g0714471"/>
    <property type="gene ID" value="HanXRQr2_Chr15g0714471"/>
</dbReference>
<evidence type="ECO:0000256" key="1">
    <source>
        <dbReference type="ARBA" id="ARBA00004613"/>
    </source>
</evidence>
<evidence type="ECO:0000313" key="8">
    <source>
        <dbReference type="EMBL" id="KAF5766361.1"/>
    </source>
</evidence>
<dbReference type="InterPro" id="IPR036514">
    <property type="entry name" value="SGNH_hydro_sf"/>
</dbReference>
<dbReference type="EMBL" id="CM007904">
    <property type="protein sequence ID" value="OTF96200.1"/>
    <property type="molecule type" value="Genomic_DNA"/>
</dbReference>
<keyword evidence="6" id="KW-0442">Lipid degradation</keyword>
<evidence type="ECO:0000256" key="7">
    <source>
        <dbReference type="ARBA" id="ARBA00023098"/>
    </source>
</evidence>
<keyword evidence="10" id="KW-1185">Reference proteome</keyword>
<protein>
    <submittedName>
        <fullName evidence="9">Putative SGNH hydrolase-type esterase domain-containing protein</fullName>
    </submittedName>
    <submittedName>
        <fullName evidence="8">Triacylglycerol lipase</fullName>
        <ecNumber evidence="8">3.1.1.3</ecNumber>
    </submittedName>
</protein>
<dbReference type="Pfam" id="PF00657">
    <property type="entry name" value="Lipase_GDSL"/>
    <property type="match status" value="1"/>
</dbReference>
<evidence type="ECO:0000256" key="2">
    <source>
        <dbReference type="ARBA" id="ARBA00008668"/>
    </source>
</evidence>
<accession>A0A251SFJ3</accession>
<organism evidence="9 10">
    <name type="scientific">Helianthus annuus</name>
    <name type="common">Common sunflower</name>
    <dbReference type="NCBI Taxonomy" id="4232"/>
    <lineage>
        <taxon>Eukaryota</taxon>
        <taxon>Viridiplantae</taxon>
        <taxon>Streptophyta</taxon>
        <taxon>Embryophyta</taxon>
        <taxon>Tracheophyta</taxon>
        <taxon>Spermatophyta</taxon>
        <taxon>Magnoliopsida</taxon>
        <taxon>eudicotyledons</taxon>
        <taxon>Gunneridae</taxon>
        <taxon>Pentapetalae</taxon>
        <taxon>asterids</taxon>
        <taxon>campanulids</taxon>
        <taxon>Asterales</taxon>
        <taxon>Asteraceae</taxon>
        <taxon>Asteroideae</taxon>
        <taxon>Heliantheae alliance</taxon>
        <taxon>Heliantheae</taxon>
        <taxon>Helianthus</taxon>
    </lineage>
</organism>
<reference evidence="9" key="2">
    <citation type="submission" date="2017-02" db="EMBL/GenBank/DDBJ databases">
        <title>Sunflower complete genome.</title>
        <authorList>
            <person name="Langlade N."/>
            <person name="Munos S."/>
        </authorList>
    </citation>
    <scope>NUCLEOTIDE SEQUENCE [LARGE SCALE GENOMIC DNA]</scope>
    <source>
        <tissue evidence="9">Leaves</tissue>
    </source>
</reference>
<proteinExistence type="inferred from homology"/>
<comment type="subcellular location">
    <subcellularLocation>
        <location evidence="1">Secreted</location>
    </subcellularLocation>
</comment>
<dbReference type="PANTHER" id="PTHR45650:SF9">
    <property type="entry name" value="SGNH HYDROLASE-TYPE ESTERASE DOMAIN-CONTAINING PROTEIN"/>
    <property type="match status" value="1"/>
</dbReference>
<keyword evidence="3" id="KW-0964">Secreted</keyword>
<comment type="similarity">
    <text evidence="2">Belongs to the 'GDSL' lipolytic enzyme family.</text>
</comment>